<reference evidence="1" key="1">
    <citation type="submission" date="2020-07" db="EMBL/GenBank/DDBJ databases">
        <title>Huge and variable diversity of episymbiotic CPR bacteria and DPANN archaea in groundwater ecosystems.</title>
        <authorList>
            <person name="He C.Y."/>
            <person name="Keren R."/>
            <person name="Whittaker M."/>
            <person name="Farag I.F."/>
            <person name="Doudna J."/>
            <person name="Cate J.H.D."/>
            <person name="Banfield J.F."/>
        </authorList>
    </citation>
    <scope>NUCLEOTIDE SEQUENCE</scope>
    <source>
        <strain evidence="1">NC_groundwater_672_Ag_B-0.1um_62_36</strain>
    </source>
</reference>
<proteinExistence type="predicted"/>
<gene>
    <name evidence="1" type="ORF">HYY20_06005</name>
</gene>
<sequence length="109" mass="12213">MLPFILLGLLGGCALPSRHGSPPRVDRLETLQYGISSRADVLLALGEPRGDGAARLSAALPPWKIWFYEYNELDGRRIGLKLLLVFFDDQERYNGHLWFSSAGIIEKTK</sequence>
<organism evidence="1 2">
    <name type="scientific">Tectimicrobiota bacterium</name>
    <dbReference type="NCBI Taxonomy" id="2528274"/>
    <lineage>
        <taxon>Bacteria</taxon>
        <taxon>Pseudomonadati</taxon>
        <taxon>Nitrospinota/Tectimicrobiota group</taxon>
        <taxon>Candidatus Tectimicrobiota</taxon>
    </lineage>
</organism>
<accession>A0A932CN29</accession>
<dbReference type="AlphaFoldDB" id="A0A932CN29"/>
<name>A0A932CN29_UNCTE</name>
<dbReference type="EMBL" id="JACPRF010000183">
    <property type="protein sequence ID" value="MBI2876416.1"/>
    <property type="molecule type" value="Genomic_DNA"/>
</dbReference>
<protein>
    <submittedName>
        <fullName evidence="1">Uncharacterized protein</fullName>
    </submittedName>
</protein>
<comment type="caution">
    <text evidence="1">The sequence shown here is derived from an EMBL/GenBank/DDBJ whole genome shotgun (WGS) entry which is preliminary data.</text>
</comment>
<evidence type="ECO:0000313" key="2">
    <source>
        <dbReference type="Proteomes" id="UP000769766"/>
    </source>
</evidence>
<dbReference type="Proteomes" id="UP000769766">
    <property type="component" value="Unassembled WGS sequence"/>
</dbReference>
<evidence type="ECO:0000313" key="1">
    <source>
        <dbReference type="EMBL" id="MBI2876416.1"/>
    </source>
</evidence>